<evidence type="ECO:0000313" key="1">
    <source>
        <dbReference type="EMBL" id="KAJ0105354.1"/>
    </source>
</evidence>
<comment type="caution">
    <text evidence="1">The sequence shown here is derived from an EMBL/GenBank/DDBJ whole genome shotgun (WGS) entry which is preliminary data.</text>
</comment>
<accession>A0ACC1BZL4</accession>
<dbReference type="EMBL" id="CM047898">
    <property type="protein sequence ID" value="KAJ0105354.1"/>
    <property type="molecule type" value="Genomic_DNA"/>
</dbReference>
<organism evidence="1 2">
    <name type="scientific">Pistacia atlantica</name>
    <dbReference type="NCBI Taxonomy" id="434234"/>
    <lineage>
        <taxon>Eukaryota</taxon>
        <taxon>Viridiplantae</taxon>
        <taxon>Streptophyta</taxon>
        <taxon>Embryophyta</taxon>
        <taxon>Tracheophyta</taxon>
        <taxon>Spermatophyta</taxon>
        <taxon>Magnoliopsida</taxon>
        <taxon>eudicotyledons</taxon>
        <taxon>Gunneridae</taxon>
        <taxon>Pentapetalae</taxon>
        <taxon>rosids</taxon>
        <taxon>malvids</taxon>
        <taxon>Sapindales</taxon>
        <taxon>Anacardiaceae</taxon>
        <taxon>Pistacia</taxon>
    </lineage>
</organism>
<reference evidence="2" key="1">
    <citation type="journal article" date="2023" name="G3 (Bethesda)">
        <title>Genome assembly and association tests identify interacting loci associated with vigor, precocity, and sex in interspecific pistachio rootstocks.</title>
        <authorList>
            <person name="Palmer W."/>
            <person name="Jacygrad E."/>
            <person name="Sagayaradj S."/>
            <person name="Cavanaugh K."/>
            <person name="Han R."/>
            <person name="Bertier L."/>
            <person name="Beede B."/>
            <person name="Kafkas S."/>
            <person name="Golino D."/>
            <person name="Preece J."/>
            <person name="Michelmore R."/>
        </authorList>
    </citation>
    <scope>NUCLEOTIDE SEQUENCE [LARGE SCALE GENOMIC DNA]</scope>
</reference>
<protein>
    <submittedName>
        <fullName evidence="1">Uncharacterized protein</fullName>
    </submittedName>
</protein>
<name>A0ACC1BZL4_9ROSI</name>
<proteinExistence type="predicted"/>
<sequence length="782" mass="88132">MGHGDKGRPSKKTKFTNKEDPSKFFEDDDAYYNEDGDDLRDGEKEEKKRDFSKLELKPDHPNRPLWACADGRIFLETFSPLYKQAYDFLIAIAEPCLQVLKKLLQDEVISKARISSEAFHGSDGFTVSKSSGEILTGQDELLNEAELAAAAEEKETHSFEIDPSQVENVKQRCLPNALNYPMLEEYDFRNDTINPDLNMELKPHAQPRPYQEKSLSKMFGNGRARSGIIVLPCGAGKSLVGVSAASRIKKSCLCLATNAVSVDQWAFQFKLWSTIQDDQICRFTSDSKERFRGNAGVVVTTYNMVAFGGKRSEESEKIIEEIRNREWGLLLMDEVHVVPAHMFRKVISITKSHCKLGLTATLVREDERITDLNFLIGPKLYEANWLDLVKGGFIANVQCAEVWCPMTKEFFAEYLKKENSKKKQALYVMNPNKFRACEFLIRFHEQQRGDKIIVFADNLFALTEYAMKLRKPMIYGATSHVERTKILQAFKCSREVNTIFLSKVGDNSIDIPEANVIIQISSHAGSRRQEAQRLGRILRAKGKLEDRMAGGKEEYNAFFYSLVSMDTQEMFYSTKRQQFLIDQGYSFKDPPGALIALCVLHAALLLGIMSAINIAGLELVHPITFKCINCYIWVMVITSLPPADSGAELNYHRLDDQLQLLSKVLSAGDDAVGLEQLEEDADDIALHKARRSMGSMSAMSGANGMVYMEYRFGFPTFSNLCRILVLVRRDLGKAILRVNLRIPPNAIICLKDAMAEVAFNTIMQKIVVPLALVHTAASCHFA</sequence>
<keyword evidence="2" id="KW-1185">Reference proteome</keyword>
<gene>
    <name evidence="1" type="ORF">Patl1_17687</name>
</gene>
<evidence type="ECO:0000313" key="2">
    <source>
        <dbReference type="Proteomes" id="UP001164250"/>
    </source>
</evidence>
<dbReference type="Proteomes" id="UP001164250">
    <property type="component" value="Chromosome 2"/>
</dbReference>